<name>A0A6V7X0I3_MELEN</name>
<proteinExistence type="predicted"/>
<sequence length="125" mass="14245">MFTDSAVPTPQWSLAFVTRSNPLSPLQHILTIPASVNCYKNFLNILNFILTQKRIRMAKRTVFAEMISISSTHKTTRKATKLSHTPLLISFPRTSYWTFASLVSSKSTVITAESTFFCRCRPRRS</sequence>
<reference evidence="1 3" key="1">
    <citation type="submission" date="2020-08" db="EMBL/GenBank/DDBJ databases">
        <authorList>
            <person name="Koutsovoulos G."/>
            <person name="Danchin GJ E."/>
        </authorList>
    </citation>
    <scope>NUCLEOTIDE SEQUENCE [LARGE SCALE GENOMIC DNA]</scope>
</reference>
<gene>
    <name evidence="1" type="ORF">MENT_LOCUS45755</name>
    <name evidence="2" type="ORF">MENT_LOCUS45757</name>
</gene>
<organism evidence="1 3">
    <name type="scientific">Meloidogyne enterolobii</name>
    <name type="common">Root-knot nematode worm</name>
    <name type="synonym">Meloidogyne mayaguensis</name>
    <dbReference type="NCBI Taxonomy" id="390850"/>
    <lineage>
        <taxon>Eukaryota</taxon>
        <taxon>Metazoa</taxon>
        <taxon>Ecdysozoa</taxon>
        <taxon>Nematoda</taxon>
        <taxon>Chromadorea</taxon>
        <taxon>Rhabditida</taxon>
        <taxon>Tylenchina</taxon>
        <taxon>Tylenchomorpha</taxon>
        <taxon>Tylenchoidea</taxon>
        <taxon>Meloidogynidae</taxon>
        <taxon>Meloidogyninae</taxon>
        <taxon>Meloidogyne</taxon>
    </lineage>
</organism>
<protein>
    <submittedName>
        <fullName evidence="1">Uncharacterized protein</fullName>
    </submittedName>
</protein>
<dbReference type="EMBL" id="CAJEWN010000981">
    <property type="protein sequence ID" value="CAD2192836.1"/>
    <property type="molecule type" value="Genomic_DNA"/>
</dbReference>
<dbReference type="EMBL" id="CAJEWN010000981">
    <property type="protein sequence ID" value="CAD2192838.1"/>
    <property type="molecule type" value="Genomic_DNA"/>
</dbReference>
<dbReference type="AlphaFoldDB" id="A0A6V7X0I3"/>
<evidence type="ECO:0000313" key="1">
    <source>
        <dbReference type="EMBL" id="CAD2192836.1"/>
    </source>
</evidence>
<evidence type="ECO:0000313" key="3">
    <source>
        <dbReference type="Proteomes" id="UP000580250"/>
    </source>
</evidence>
<accession>A0A6V7X0I3</accession>
<comment type="caution">
    <text evidence="1">The sequence shown here is derived from an EMBL/GenBank/DDBJ whole genome shotgun (WGS) entry which is preliminary data.</text>
</comment>
<dbReference type="Proteomes" id="UP000580250">
    <property type="component" value="Unassembled WGS sequence"/>
</dbReference>
<evidence type="ECO:0000313" key="2">
    <source>
        <dbReference type="EMBL" id="CAD2192838.1"/>
    </source>
</evidence>